<dbReference type="KEGG" id="sbat:G4Z16_14325"/>
<dbReference type="AlphaFoldDB" id="A0A7T1T6Q8"/>
<dbReference type="Proteomes" id="UP000595046">
    <property type="component" value="Chromosome"/>
</dbReference>
<keyword evidence="2" id="KW-1185">Reference proteome</keyword>
<sequence>METYQQWDPDKVYAKGDRTVHHERLYVAAESVVAIEPDPGSGFDHWPWVYLGWHSMRQPSPPTAPGV</sequence>
<protein>
    <submittedName>
        <fullName evidence="1">Uncharacterized protein</fullName>
    </submittedName>
</protein>
<evidence type="ECO:0000313" key="1">
    <source>
        <dbReference type="EMBL" id="QPP07368.1"/>
    </source>
</evidence>
<evidence type="ECO:0000313" key="2">
    <source>
        <dbReference type="Proteomes" id="UP000595046"/>
    </source>
</evidence>
<accession>A0A7T1T6Q8</accession>
<dbReference type="EMBL" id="CP048882">
    <property type="protein sequence ID" value="QPP07368.1"/>
    <property type="molecule type" value="Genomic_DNA"/>
</dbReference>
<name>A0A7T1T6Q8_9ACTN</name>
<proteinExistence type="predicted"/>
<organism evidence="1 2">
    <name type="scientific">Streptomyces bathyalis</name>
    <dbReference type="NCBI Taxonomy" id="2710756"/>
    <lineage>
        <taxon>Bacteria</taxon>
        <taxon>Bacillati</taxon>
        <taxon>Actinomycetota</taxon>
        <taxon>Actinomycetes</taxon>
        <taxon>Kitasatosporales</taxon>
        <taxon>Streptomycetaceae</taxon>
        <taxon>Streptomyces</taxon>
    </lineage>
</organism>
<gene>
    <name evidence="1" type="ORF">G4Z16_14325</name>
</gene>
<dbReference type="RefSeq" id="WP_197351158.1">
    <property type="nucleotide sequence ID" value="NZ_CP048882.1"/>
</dbReference>
<reference evidence="2" key="1">
    <citation type="submission" date="2020-02" db="EMBL/GenBank/DDBJ databases">
        <title>Streptomyces sp. ASO4wet.</title>
        <authorList>
            <person name="Risdian C."/>
            <person name="Landwehr W."/>
            <person name="Schupp P."/>
            <person name="Wink J."/>
        </authorList>
    </citation>
    <scope>NUCLEOTIDE SEQUENCE [LARGE SCALE GENOMIC DNA]</scope>
    <source>
        <strain evidence="2">ASO4wet</strain>
    </source>
</reference>
<dbReference type="Gene3D" id="2.10.10.20">
    <property type="entry name" value="Carbohydrate-binding module superfamily 5/12"/>
    <property type="match status" value="1"/>
</dbReference>